<dbReference type="AlphaFoldDB" id="A0A4R2HE51"/>
<sequence length="523" mass="60227">MRKIIILVSVLLLGVVSMSYLYFSKLGTENDAKDLALQSATNNAAILFSFQNDKAFYEIIEGQGLLQQSIGKEKTNLLKQLKESFVNKKLINNFIQDQEIYISLLPDTNQTLNFLITVQIKPDQDLVNFQNKLQSIVKPVLKEKNIYILKVNDSLNVFMGIQHQVLTVSTSLKLIKNATIRLNENPFTAYIKESRLLNKNILAQLHINFNQAPLLLKNIISGNINGEMALFKTQNSFATLNYNFSKEKILFNGNTEIKSADNYLKLFEHIPVQSTNIQNILPDRTANYTIYAYDHYQSWQQKLISWQTLKKLTDKRNSLINKVKADYRTDLNAIFPTYLKNQFVTFQLNTGEKLAAISLINGEKVKQLLFDVSEDYSDEIKHFKPADILFTYLGEPFKNFTKPYYLIIDNQLIIANNASTLQSFLNSYKNNKLLIQEPAYLDALNQLPNTSNISFYINLKNSKDIFRSQLLLTYYKHLQADSGLKEFDSFHYQMSADQNKFITNMLLNKYIKQNTSDSSSTIN</sequence>
<protein>
    <recommendedName>
        <fullName evidence="5">DUF3352 domain-containing protein</fullName>
    </recommendedName>
</protein>
<evidence type="ECO:0000313" key="3">
    <source>
        <dbReference type="Proteomes" id="UP000295684"/>
    </source>
</evidence>
<dbReference type="EMBL" id="SLWO01000004">
    <property type="protein sequence ID" value="TCO25183.1"/>
    <property type="molecule type" value="Genomic_DNA"/>
</dbReference>
<dbReference type="Proteomes" id="UP000622648">
    <property type="component" value="Unassembled WGS sequence"/>
</dbReference>
<reference evidence="1" key="1">
    <citation type="journal article" date="2014" name="Int. J. Syst. Evol. Microbiol.">
        <title>Complete genome of a new Firmicutes species belonging to the dominant human colonic microbiota ('Ruminococcus bicirculans') reveals two chromosomes and a selective capacity to utilize plant glucans.</title>
        <authorList>
            <consortium name="NISC Comparative Sequencing Program"/>
            <person name="Wegmann U."/>
            <person name="Louis P."/>
            <person name="Goesmann A."/>
            <person name="Henrissat B."/>
            <person name="Duncan S.H."/>
            <person name="Flint H.J."/>
        </authorList>
    </citation>
    <scope>NUCLEOTIDE SEQUENCE</scope>
    <source>
        <strain evidence="1">CGMCC 1.15644</strain>
    </source>
</reference>
<keyword evidence="4" id="KW-1185">Reference proteome</keyword>
<dbReference type="OrthoDB" id="1093345at2"/>
<reference evidence="1" key="4">
    <citation type="submission" date="2024-05" db="EMBL/GenBank/DDBJ databases">
        <authorList>
            <person name="Sun Q."/>
            <person name="Zhou Y."/>
        </authorList>
    </citation>
    <scope>NUCLEOTIDE SEQUENCE</scope>
    <source>
        <strain evidence="1">CGMCC 1.15644</strain>
    </source>
</reference>
<dbReference type="EMBL" id="BMJO01000002">
    <property type="protein sequence ID" value="GGE47464.1"/>
    <property type="molecule type" value="Genomic_DNA"/>
</dbReference>
<dbReference type="RefSeq" id="WP_132532725.1">
    <property type="nucleotide sequence ID" value="NZ_BMJO01000002.1"/>
</dbReference>
<gene>
    <name evidence="2" type="ORF">EV200_104219</name>
    <name evidence="1" type="ORF">GCM10011413_11940</name>
</gene>
<comment type="caution">
    <text evidence="2">The sequence shown here is derived from an EMBL/GenBank/DDBJ whole genome shotgun (WGS) entry which is preliminary data.</text>
</comment>
<reference evidence="4" key="2">
    <citation type="journal article" date="2019" name="Int. J. Syst. Evol. Microbiol.">
        <title>The Global Catalogue of Microorganisms (GCM) 10K type strain sequencing project: providing services to taxonomists for standard genome sequencing and annotation.</title>
        <authorList>
            <consortium name="The Broad Institute Genomics Platform"/>
            <consortium name="The Broad Institute Genome Sequencing Center for Infectious Disease"/>
            <person name="Wu L."/>
            <person name="Ma J."/>
        </authorList>
    </citation>
    <scope>NUCLEOTIDE SEQUENCE [LARGE SCALE GENOMIC DNA]</scope>
    <source>
        <strain evidence="4">CGMCC 1.15644</strain>
    </source>
</reference>
<evidence type="ECO:0000313" key="4">
    <source>
        <dbReference type="Proteomes" id="UP000622648"/>
    </source>
</evidence>
<proteinExistence type="predicted"/>
<reference evidence="2 3" key="3">
    <citation type="submission" date="2019-03" db="EMBL/GenBank/DDBJ databases">
        <title>Genomic Encyclopedia of Type Strains, Phase IV (KMG-IV): sequencing the most valuable type-strain genomes for metagenomic binning, comparative biology and taxonomic classification.</title>
        <authorList>
            <person name="Goeker M."/>
        </authorList>
    </citation>
    <scope>NUCLEOTIDE SEQUENCE [LARGE SCALE GENOMIC DNA]</scope>
    <source>
        <strain evidence="2 3">DSM 103236</strain>
    </source>
</reference>
<name>A0A4R2HE51_9SPHI</name>
<organism evidence="2 3">
    <name type="scientific">Pedobacter psychrotolerans</name>
    <dbReference type="NCBI Taxonomy" id="1843235"/>
    <lineage>
        <taxon>Bacteria</taxon>
        <taxon>Pseudomonadati</taxon>
        <taxon>Bacteroidota</taxon>
        <taxon>Sphingobacteriia</taxon>
        <taxon>Sphingobacteriales</taxon>
        <taxon>Sphingobacteriaceae</taxon>
        <taxon>Pedobacter</taxon>
    </lineage>
</organism>
<dbReference type="Proteomes" id="UP000295684">
    <property type="component" value="Unassembled WGS sequence"/>
</dbReference>
<evidence type="ECO:0000313" key="1">
    <source>
        <dbReference type="EMBL" id="GGE47464.1"/>
    </source>
</evidence>
<evidence type="ECO:0000313" key="2">
    <source>
        <dbReference type="EMBL" id="TCO25183.1"/>
    </source>
</evidence>
<accession>A0A4R2HE51</accession>
<evidence type="ECO:0008006" key="5">
    <source>
        <dbReference type="Google" id="ProtNLM"/>
    </source>
</evidence>